<sequence>MKSLGWKTVFYKKSQIYIKKLPLLPLYVGKMLHSHSLCCQKEIIEVRRKYSLIQFSYEPFFIEKEKYGRVFWQINSDSKGLIPTKTLWLNLDNNNLLNNLKAKTRYNLKRASKRLDFELIKGCEVKKDQLDKILALWSVNKPYTKLFPAPKQEFINLLKTFDKKCFIVRSFEKHNLSKTLAFCLILHSSNMAFYWHNASSVLGRQLFAPTLCVWQAILECKKRKLKVFDFEGLYDERFPQKNLNWKGFSRFKEGFYKI</sequence>
<dbReference type="InterPro" id="IPR003447">
    <property type="entry name" value="FEMABX"/>
</dbReference>
<feature type="domain" description="BioF2-like acetyltransferase" evidence="7">
    <location>
        <begin position="102"/>
        <end position="232"/>
    </location>
</feature>
<protein>
    <recommendedName>
        <fullName evidence="7">BioF2-like acetyltransferase domain-containing protein</fullName>
    </recommendedName>
</protein>
<dbReference type="SUPFAM" id="SSF55729">
    <property type="entry name" value="Acyl-CoA N-acyltransferases (Nat)"/>
    <property type="match status" value="1"/>
</dbReference>
<dbReference type="PANTHER" id="PTHR36174">
    <property type="entry name" value="LIPID II:GLYCINE GLYCYLTRANSFERASE"/>
    <property type="match status" value="1"/>
</dbReference>
<evidence type="ECO:0000256" key="3">
    <source>
        <dbReference type="ARBA" id="ARBA00022960"/>
    </source>
</evidence>
<dbReference type="InterPro" id="IPR038740">
    <property type="entry name" value="BioF2-like_GNAT_dom"/>
</dbReference>
<organism evidence="8 9">
    <name type="scientific">Candidatus Beckwithbacteria bacterium CG23_combo_of_CG06-09_8_20_14_all_34_8</name>
    <dbReference type="NCBI Taxonomy" id="1974497"/>
    <lineage>
        <taxon>Bacteria</taxon>
        <taxon>Candidatus Beckwithiibacteriota</taxon>
    </lineage>
</organism>
<keyword evidence="6" id="KW-0961">Cell wall biogenesis/degradation</keyword>
<name>A0A2H0B5D2_9BACT</name>
<evidence type="ECO:0000256" key="5">
    <source>
        <dbReference type="ARBA" id="ARBA00023315"/>
    </source>
</evidence>
<evidence type="ECO:0000313" key="8">
    <source>
        <dbReference type="EMBL" id="PIP52831.1"/>
    </source>
</evidence>
<accession>A0A2H0B5D2</accession>
<dbReference type="Pfam" id="PF13480">
    <property type="entry name" value="Acetyltransf_6"/>
    <property type="match status" value="1"/>
</dbReference>
<gene>
    <name evidence="8" type="ORF">COX08_04330</name>
</gene>
<dbReference type="PROSITE" id="PS51191">
    <property type="entry name" value="FEMABX"/>
    <property type="match status" value="1"/>
</dbReference>
<dbReference type="Proteomes" id="UP000229459">
    <property type="component" value="Unassembled WGS sequence"/>
</dbReference>
<evidence type="ECO:0000256" key="1">
    <source>
        <dbReference type="ARBA" id="ARBA00009943"/>
    </source>
</evidence>
<dbReference type="GO" id="GO:0008360">
    <property type="term" value="P:regulation of cell shape"/>
    <property type="evidence" value="ECO:0007669"/>
    <property type="project" value="UniProtKB-KW"/>
</dbReference>
<dbReference type="GO" id="GO:0009252">
    <property type="term" value="P:peptidoglycan biosynthetic process"/>
    <property type="evidence" value="ECO:0007669"/>
    <property type="project" value="UniProtKB-KW"/>
</dbReference>
<dbReference type="GO" id="GO:0071555">
    <property type="term" value="P:cell wall organization"/>
    <property type="evidence" value="ECO:0007669"/>
    <property type="project" value="UniProtKB-KW"/>
</dbReference>
<evidence type="ECO:0000256" key="6">
    <source>
        <dbReference type="ARBA" id="ARBA00023316"/>
    </source>
</evidence>
<evidence type="ECO:0000313" key="9">
    <source>
        <dbReference type="Proteomes" id="UP000229459"/>
    </source>
</evidence>
<comment type="similarity">
    <text evidence="1">Belongs to the FemABX family.</text>
</comment>
<dbReference type="GO" id="GO:0016755">
    <property type="term" value="F:aminoacyltransferase activity"/>
    <property type="evidence" value="ECO:0007669"/>
    <property type="project" value="InterPro"/>
</dbReference>
<keyword evidence="2" id="KW-0808">Transferase</keyword>
<dbReference type="AlphaFoldDB" id="A0A2H0B5D2"/>
<keyword evidence="5" id="KW-0012">Acyltransferase</keyword>
<dbReference type="EMBL" id="PCSR01000102">
    <property type="protein sequence ID" value="PIP52831.1"/>
    <property type="molecule type" value="Genomic_DNA"/>
</dbReference>
<keyword evidence="4" id="KW-0573">Peptidoglycan synthesis</keyword>
<dbReference type="Gene3D" id="3.40.630.30">
    <property type="match status" value="1"/>
</dbReference>
<dbReference type="InterPro" id="IPR016181">
    <property type="entry name" value="Acyl_CoA_acyltransferase"/>
</dbReference>
<evidence type="ECO:0000256" key="2">
    <source>
        <dbReference type="ARBA" id="ARBA00022679"/>
    </source>
</evidence>
<dbReference type="PANTHER" id="PTHR36174:SF1">
    <property type="entry name" value="LIPID II:GLYCINE GLYCYLTRANSFERASE"/>
    <property type="match status" value="1"/>
</dbReference>
<evidence type="ECO:0000256" key="4">
    <source>
        <dbReference type="ARBA" id="ARBA00022984"/>
    </source>
</evidence>
<proteinExistence type="inferred from homology"/>
<dbReference type="InterPro" id="IPR050644">
    <property type="entry name" value="PG_Glycine_Bridge_Synth"/>
</dbReference>
<reference evidence="8 9" key="1">
    <citation type="submission" date="2017-09" db="EMBL/GenBank/DDBJ databases">
        <title>Depth-based differentiation of microbial function through sediment-hosted aquifers and enrichment of novel symbionts in the deep terrestrial subsurface.</title>
        <authorList>
            <person name="Probst A.J."/>
            <person name="Ladd B."/>
            <person name="Jarett J.K."/>
            <person name="Geller-Mcgrath D.E."/>
            <person name="Sieber C.M."/>
            <person name="Emerson J.B."/>
            <person name="Anantharaman K."/>
            <person name="Thomas B.C."/>
            <person name="Malmstrom R."/>
            <person name="Stieglmeier M."/>
            <person name="Klingl A."/>
            <person name="Woyke T."/>
            <person name="Ryan C.M."/>
            <person name="Banfield J.F."/>
        </authorList>
    </citation>
    <scope>NUCLEOTIDE SEQUENCE [LARGE SCALE GENOMIC DNA]</scope>
    <source>
        <strain evidence="8">CG23_combo_of_CG06-09_8_20_14_all_34_8</strain>
    </source>
</reference>
<comment type="caution">
    <text evidence="8">The sequence shown here is derived from an EMBL/GenBank/DDBJ whole genome shotgun (WGS) entry which is preliminary data.</text>
</comment>
<evidence type="ECO:0000259" key="7">
    <source>
        <dbReference type="Pfam" id="PF13480"/>
    </source>
</evidence>
<keyword evidence="3" id="KW-0133">Cell shape</keyword>